<dbReference type="NCBIfam" id="TIGR00707">
    <property type="entry name" value="argD"/>
    <property type="match status" value="1"/>
</dbReference>
<keyword evidence="4" id="KW-0055">Arginine biosynthesis</keyword>
<feature type="modified residue" description="N6-(pyridoxal phosphate)lysine" evidence="4">
    <location>
        <position position="246"/>
    </location>
</feature>
<accession>Q2RP73</accession>
<dbReference type="EC" id="2.6.1.11" evidence="4"/>
<dbReference type="GO" id="GO:0006526">
    <property type="term" value="P:L-arginine biosynthetic process"/>
    <property type="evidence" value="ECO:0007669"/>
    <property type="project" value="UniProtKB-UniRule"/>
</dbReference>
<sequence>MSTVPAVMPTYSRVDLSFDRGEGAWLLANDGRRFLDFASGIAVTGLGHAHPHLVEALTSQAAKLWHCSNLFRIPGQERLAQRLVDGSFADSVFFTNSGAEAIEAALKLARRHQHVVRGETARYRTIVTRNAFHGRTLATVTAGGQAKHVKGFEPLVEGFDRVDFGDLDAARAAVTEETAAILVEPIQGEGGIFPAPEGYLSGLRRLADEHGLLLILDEVQTGVGRTGKLFAHEWDGIIPDVVAIAKGIGAGFPMGACLAREPYASALVAGSHGSTFGGNPLAMAVGNAVLDIILAEGFLDGVSARGADLIARLDGLVHRHPTILAGVRGRGLMIGLVCAAPNGVVLNALREQGLLAVPAEAGVVRLLPPMIIGEAEVTAAEEMIDRACVHLEREAA</sequence>
<dbReference type="InterPro" id="IPR015422">
    <property type="entry name" value="PyrdxlP-dep_Trfase_small"/>
</dbReference>
<dbReference type="UniPathway" id="UPA00068">
    <property type="reaction ID" value="UER00109"/>
</dbReference>
<dbReference type="Pfam" id="PF00202">
    <property type="entry name" value="Aminotran_3"/>
    <property type="match status" value="1"/>
</dbReference>
<dbReference type="GO" id="GO:0030170">
    <property type="term" value="F:pyridoxal phosphate binding"/>
    <property type="evidence" value="ECO:0007669"/>
    <property type="project" value="InterPro"/>
</dbReference>
<dbReference type="GO" id="GO:0003992">
    <property type="term" value="F:N2-acetyl-L-ornithine:2-oxoglutarate 5-aminotransferase activity"/>
    <property type="evidence" value="ECO:0007669"/>
    <property type="project" value="UniProtKB-UniRule"/>
</dbReference>
<comment type="catalytic activity">
    <reaction evidence="4">
        <text>N(2)-acetyl-L-ornithine + 2-oxoglutarate = N-acetyl-L-glutamate 5-semialdehyde + L-glutamate</text>
        <dbReference type="Rhea" id="RHEA:18049"/>
        <dbReference type="ChEBI" id="CHEBI:16810"/>
        <dbReference type="ChEBI" id="CHEBI:29123"/>
        <dbReference type="ChEBI" id="CHEBI:29985"/>
        <dbReference type="ChEBI" id="CHEBI:57805"/>
        <dbReference type="EC" id="2.6.1.11"/>
    </reaction>
</comment>
<dbReference type="GO" id="GO:0005737">
    <property type="term" value="C:cytoplasm"/>
    <property type="evidence" value="ECO:0007669"/>
    <property type="project" value="UniProtKB-SubCell"/>
</dbReference>
<dbReference type="PATRIC" id="fig|269796.9.peg.3394"/>
<gene>
    <name evidence="4" type="primary">argD</name>
    <name evidence="5" type="ordered locus">Rru_A3277</name>
</gene>
<comment type="pathway">
    <text evidence="4">Amino-acid biosynthesis; L-arginine biosynthesis; N(2)-acetyl-L-ornithine from L-glutamate: step 4/4.</text>
</comment>
<dbReference type="Gene3D" id="3.90.1150.10">
    <property type="entry name" value="Aspartate Aminotransferase, domain 1"/>
    <property type="match status" value="1"/>
</dbReference>
<dbReference type="Gene3D" id="3.40.640.10">
    <property type="entry name" value="Type I PLP-dependent aspartate aminotransferase-like (Major domain)"/>
    <property type="match status" value="1"/>
</dbReference>
<dbReference type="eggNOG" id="COG4992">
    <property type="taxonomic scope" value="Bacteria"/>
</dbReference>
<evidence type="ECO:0000313" key="6">
    <source>
        <dbReference type="Proteomes" id="UP000001929"/>
    </source>
</evidence>
<protein>
    <recommendedName>
        <fullName evidence="4">Acetylornithine aminotransferase</fullName>
        <shortName evidence="4">ACOAT</shortName>
        <ecNumber evidence="4">2.6.1.11</ecNumber>
    </recommendedName>
</protein>
<dbReference type="FunFam" id="3.40.640.10:FF:000004">
    <property type="entry name" value="Acetylornithine aminotransferase"/>
    <property type="match status" value="1"/>
</dbReference>
<feature type="binding site" evidence="4">
    <location>
        <position position="274"/>
    </location>
    <ligand>
        <name>N(2)-acetyl-L-ornithine</name>
        <dbReference type="ChEBI" id="CHEBI:57805"/>
    </ligand>
</feature>
<evidence type="ECO:0000256" key="1">
    <source>
        <dbReference type="ARBA" id="ARBA00022576"/>
    </source>
</evidence>
<feature type="binding site" evidence="4">
    <location>
        <position position="275"/>
    </location>
    <ligand>
        <name>pyridoxal 5'-phosphate</name>
        <dbReference type="ChEBI" id="CHEBI:597326"/>
    </ligand>
</feature>
<reference evidence="5 6" key="1">
    <citation type="journal article" date="2011" name="Stand. Genomic Sci.">
        <title>Complete genome sequence of Rhodospirillum rubrum type strain (S1).</title>
        <authorList>
            <person name="Munk A.C."/>
            <person name="Copeland A."/>
            <person name="Lucas S."/>
            <person name="Lapidus A."/>
            <person name="Del Rio T.G."/>
            <person name="Barry K."/>
            <person name="Detter J.C."/>
            <person name="Hammon N."/>
            <person name="Israni S."/>
            <person name="Pitluck S."/>
            <person name="Brettin T."/>
            <person name="Bruce D."/>
            <person name="Han C."/>
            <person name="Tapia R."/>
            <person name="Gilna P."/>
            <person name="Schmutz J."/>
            <person name="Larimer F."/>
            <person name="Land M."/>
            <person name="Kyrpides N.C."/>
            <person name="Mavromatis K."/>
            <person name="Richardson P."/>
            <person name="Rohde M."/>
            <person name="Goker M."/>
            <person name="Klenk H.P."/>
            <person name="Zhang Y."/>
            <person name="Roberts G.P."/>
            <person name="Reslewic S."/>
            <person name="Schwartz D.C."/>
        </authorList>
    </citation>
    <scope>NUCLEOTIDE SEQUENCE [LARGE SCALE GENOMIC DNA]</scope>
    <source>
        <strain evidence="6">ATCC 11170 / ATH 1.1.1 / DSM 467 / LMG 4362 / NCIMB 8255 / S1</strain>
    </source>
</reference>
<dbReference type="KEGG" id="rru:Rru_A3277"/>
<dbReference type="NCBIfam" id="NF002325">
    <property type="entry name" value="PRK01278.1"/>
    <property type="match status" value="1"/>
</dbReference>
<keyword evidence="4" id="KW-0028">Amino-acid biosynthesis</keyword>
<dbReference type="AlphaFoldDB" id="Q2RP73"/>
<dbReference type="CDD" id="cd00610">
    <property type="entry name" value="OAT_like"/>
    <property type="match status" value="1"/>
</dbReference>
<dbReference type="InterPro" id="IPR015424">
    <property type="entry name" value="PyrdxlP-dep_Trfase"/>
</dbReference>
<evidence type="ECO:0000313" key="5">
    <source>
        <dbReference type="EMBL" id="ABC24072.1"/>
    </source>
</evidence>
<dbReference type="Proteomes" id="UP000001929">
    <property type="component" value="Chromosome"/>
</dbReference>
<proteinExistence type="inferred from homology"/>
<dbReference type="EMBL" id="CP000230">
    <property type="protein sequence ID" value="ABC24072.1"/>
    <property type="molecule type" value="Genomic_DNA"/>
</dbReference>
<dbReference type="InterPro" id="IPR049704">
    <property type="entry name" value="Aminotrans_3_PPA_site"/>
</dbReference>
<dbReference type="HOGENOM" id="CLU_016922_10_1_5"/>
<dbReference type="PhylomeDB" id="Q2RP73"/>
<dbReference type="InterPro" id="IPR004636">
    <property type="entry name" value="AcOrn/SuccOrn_fam"/>
</dbReference>
<comment type="cofactor">
    <cofactor evidence="4">
        <name>pyridoxal 5'-phosphate</name>
        <dbReference type="ChEBI" id="CHEBI:597326"/>
    </cofactor>
    <text evidence="4">Binds 1 pyridoxal phosphate per subunit.</text>
</comment>
<comment type="subunit">
    <text evidence="4">Homodimer.</text>
</comment>
<dbReference type="PANTHER" id="PTHR11986">
    <property type="entry name" value="AMINOTRANSFERASE CLASS III"/>
    <property type="match status" value="1"/>
</dbReference>
<dbReference type="InterPro" id="IPR005814">
    <property type="entry name" value="Aminotrans_3"/>
</dbReference>
<comment type="subcellular location">
    <subcellularLocation>
        <location evidence="4">Cytoplasm</location>
    </subcellularLocation>
</comment>
<dbReference type="InterPro" id="IPR050103">
    <property type="entry name" value="Class-III_PLP-dep_AT"/>
</dbReference>
<feature type="binding site" evidence="4">
    <location>
        <begin position="217"/>
        <end position="220"/>
    </location>
    <ligand>
        <name>pyridoxal 5'-phosphate</name>
        <dbReference type="ChEBI" id="CHEBI:597326"/>
    </ligand>
</feature>
<evidence type="ECO:0000256" key="3">
    <source>
        <dbReference type="ARBA" id="ARBA00022898"/>
    </source>
</evidence>
<feature type="binding site" evidence="4">
    <location>
        <begin position="98"/>
        <end position="99"/>
    </location>
    <ligand>
        <name>pyridoxal 5'-phosphate</name>
        <dbReference type="ChEBI" id="CHEBI:597326"/>
    </ligand>
</feature>
<name>Q2RP73_RHORT</name>
<keyword evidence="1 4" id="KW-0032">Aminotransferase</keyword>
<comment type="miscellaneous">
    <text evidence="4">May also have succinyldiaminopimelate aminotransferase activity, thus carrying out the corresponding step in lysine biosynthesis.</text>
</comment>
<dbReference type="PROSITE" id="PS00600">
    <property type="entry name" value="AA_TRANSFER_CLASS_3"/>
    <property type="match status" value="1"/>
</dbReference>
<dbReference type="EnsemblBacteria" id="ABC24072">
    <property type="protein sequence ID" value="ABC24072"/>
    <property type="gene ID" value="Rru_A3277"/>
</dbReference>
<keyword evidence="6" id="KW-1185">Reference proteome</keyword>
<comment type="similarity">
    <text evidence="4">Belongs to the class-III pyridoxal-phosphate-dependent aminotransferase family. ArgD subfamily.</text>
</comment>
<dbReference type="HAMAP" id="MF_01107">
    <property type="entry name" value="ArgD_aminotrans_3"/>
    <property type="match status" value="1"/>
</dbReference>
<dbReference type="RefSeq" id="WP_011391025.1">
    <property type="nucleotide sequence ID" value="NC_007643.1"/>
</dbReference>
<keyword evidence="2 4" id="KW-0808">Transferase</keyword>
<dbReference type="GO" id="GO:0042802">
    <property type="term" value="F:identical protein binding"/>
    <property type="evidence" value="ECO:0007669"/>
    <property type="project" value="TreeGrafter"/>
</dbReference>
<dbReference type="STRING" id="269796.Rru_A3277"/>
<feature type="binding site" evidence="4">
    <location>
        <position position="132"/>
    </location>
    <ligand>
        <name>pyridoxal 5'-phosphate</name>
        <dbReference type="ChEBI" id="CHEBI:597326"/>
    </ligand>
</feature>
<dbReference type="PIRSF" id="PIRSF000521">
    <property type="entry name" value="Transaminase_4ab_Lys_Orn"/>
    <property type="match status" value="1"/>
</dbReference>
<evidence type="ECO:0000256" key="2">
    <source>
        <dbReference type="ARBA" id="ARBA00022679"/>
    </source>
</evidence>
<keyword evidence="3 4" id="KW-0663">Pyridoxal phosphate</keyword>
<feature type="binding site" evidence="4">
    <location>
        <position position="135"/>
    </location>
    <ligand>
        <name>N(2)-acetyl-L-ornithine</name>
        <dbReference type="ChEBI" id="CHEBI:57805"/>
    </ligand>
</feature>
<organism evidence="5 6">
    <name type="scientific">Rhodospirillum rubrum (strain ATCC 11170 / ATH 1.1.1 / DSM 467 / LMG 4362 / NCIMB 8255 / S1)</name>
    <dbReference type="NCBI Taxonomy" id="269796"/>
    <lineage>
        <taxon>Bacteria</taxon>
        <taxon>Pseudomonadati</taxon>
        <taxon>Pseudomonadota</taxon>
        <taxon>Alphaproteobacteria</taxon>
        <taxon>Rhodospirillales</taxon>
        <taxon>Rhodospirillaceae</taxon>
        <taxon>Rhodospirillum</taxon>
    </lineage>
</organism>
<evidence type="ECO:0000256" key="4">
    <source>
        <dbReference type="HAMAP-Rule" id="MF_01107"/>
    </source>
</evidence>
<dbReference type="SUPFAM" id="SSF53383">
    <property type="entry name" value="PLP-dependent transferases"/>
    <property type="match status" value="1"/>
</dbReference>
<dbReference type="PANTHER" id="PTHR11986:SF113">
    <property type="entry name" value="SUCCINYLORNITHINE TRANSAMINASE"/>
    <property type="match status" value="1"/>
</dbReference>
<dbReference type="InterPro" id="IPR015421">
    <property type="entry name" value="PyrdxlP-dep_Trfase_major"/>
</dbReference>
<keyword evidence="4" id="KW-0963">Cytoplasm</keyword>